<organism evidence="2 3">
    <name type="scientific">Vibrio nigripulchritudo</name>
    <dbReference type="NCBI Taxonomy" id="28173"/>
    <lineage>
        <taxon>Bacteria</taxon>
        <taxon>Pseudomonadati</taxon>
        <taxon>Pseudomonadota</taxon>
        <taxon>Gammaproteobacteria</taxon>
        <taxon>Vibrionales</taxon>
        <taxon>Vibrionaceae</taxon>
        <taxon>Vibrio</taxon>
    </lineage>
</organism>
<dbReference type="eggNOG" id="COG4922">
    <property type="taxonomic scope" value="Bacteria"/>
</dbReference>
<dbReference type="Proteomes" id="UP000016895">
    <property type="component" value="Chromosome 2"/>
</dbReference>
<evidence type="ECO:0000256" key="1">
    <source>
        <dbReference type="SAM" id="SignalP"/>
    </source>
</evidence>
<proteinExistence type="predicted"/>
<dbReference type="InterPro" id="IPR032710">
    <property type="entry name" value="NTF2-like_dom_sf"/>
</dbReference>
<keyword evidence="3" id="KW-1185">Reference proteome</keyword>
<dbReference type="PATRIC" id="fig|1260221.3.peg.5076"/>
<dbReference type="KEGG" id="vni:VIBNI_B1476"/>
<feature type="signal peptide" evidence="1">
    <location>
        <begin position="1"/>
        <end position="21"/>
    </location>
</feature>
<dbReference type="SUPFAM" id="SSF54427">
    <property type="entry name" value="NTF2-like"/>
    <property type="match status" value="1"/>
</dbReference>
<dbReference type="RefSeq" id="WP_022561691.1">
    <property type="nucleotide sequence ID" value="NC_022543.1"/>
</dbReference>
<dbReference type="Pfam" id="PF07366">
    <property type="entry name" value="SnoaL"/>
    <property type="match status" value="1"/>
</dbReference>
<evidence type="ECO:0008006" key="4">
    <source>
        <dbReference type="Google" id="ProtNLM"/>
    </source>
</evidence>
<gene>
    <name evidence="2" type="ORF">VIBNI_B1476</name>
</gene>
<evidence type="ECO:0000313" key="3">
    <source>
        <dbReference type="Proteomes" id="UP000016895"/>
    </source>
</evidence>
<dbReference type="OrthoDB" id="9812089at2"/>
<dbReference type="InterPro" id="IPR009959">
    <property type="entry name" value="Cyclase_SnoaL-like"/>
</dbReference>
<feature type="chain" id="PRO_5004651039" description="SnoaL-like domain-containing protein" evidence="1">
    <location>
        <begin position="22"/>
        <end position="359"/>
    </location>
</feature>
<dbReference type="Gene3D" id="3.10.450.50">
    <property type="match status" value="2"/>
</dbReference>
<evidence type="ECO:0000313" key="2">
    <source>
        <dbReference type="EMBL" id="CCO61227.1"/>
    </source>
</evidence>
<dbReference type="GO" id="GO:0030638">
    <property type="term" value="P:polyketide metabolic process"/>
    <property type="evidence" value="ECO:0007669"/>
    <property type="project" value="InterPro"/>
</dbReference>
<dbReference type="AlphaFoldDB" id="U4K7C1"/>
<accession>U4K7C1</accession>
<dbReference type="EMBL" id="FO203527">
    <property type="protein sequence ID" value="CCO61227.1"/>
    <property type="molecule type" value="Genomic_DNA"/>
</dbReference>
<reference evidence="2 3" key="1">
    <citation type="journal article" date="2013" name="ISME J.">
        <title>Comparative genomics of pathogenic lineages of Vibrio nigripulchritudo identifies virulence-associated traits.</title>
        <authorList>
            <person name="Goudenege D."/>
            <person name="Labreuche Y."/>
            <person name="Krin E."/>
            <person name="Ansquer D."/>
            <person name="Mangenot S."/>
            <person name="Calteau A."/>
            <person name="Medigue C."/>
            <person name="Mazel D."/>
            <person name="Polz M.F."/>
            <person name="Le Roux F."/>
        </authorList>
    </citation>
    <scope>NUCLEOTIDE SEQUENCE [LARGE SCALE GENOMIC DNA]</scope>
    <source>
        <strain evidence="3">SnF1</strain>
    </source>
</reference>
<name>U4K7C1_9VIBR</name>
<protein>
    <recommendedName>
        <fullName evidence="4">SnoaL-like domain-containing protein</fullName>
    </recommendedName>
</protein>
<sequence length="359" mass="41177">MSKKLILSSLIMAALSGTAIAQQGERIYFPGEQRVTSYSQQSQAHQPIRFPGQSYQNRYRYSAETMASMFAAEGFYQETLIEHKYDTYYNYIDRDVYIQHSPDYPDGAEPLFNELTEYLQGIRDTTEIKVLRTIAEDDYVAIHSSWATTGENGEVSTDVYIDIWRTENGKLVEHWDHYQTMSPNLDFTGPEVNMDSNQNREHNRKRALYFVNTYNNLEDSVKLEYLLADNFIAYTADAQVSKFDHINSLEESARQNKRFVRTPAKAIAMGDMVLVHSKHLEVGSDNEFGTGHIDIFRFNNSGKIVEQWNIAQDVKSFYELDAAGELVLDADGKPVVALNAWGQPNRRNNNDIFAYPYKG</sequence>
<dbReference type="STRING" id="28173.VIBNI_B1476"/>
<keyword evidence="1" id="KW-0732">Signal</keyword>